<keyword evidence="7 9" id="KW-0472">Membrane</keyword>
<evidence type="ECO:0000256" key="5">
    <source>
        <dbReference type="ARBA" id="ARBA00022967"/>
    </source>
</evidence>
<evidence type="ECO:0000256" key="7">
    <source>
        <dbReference type="ARBA" id="ARBA00023136"/>
    </source>
</evidence>
<keyword evidence="6 9" id="KW-1133">Transmembrane helix</keyword>
<dbReference type="InterPro" id="IPR035973">
    <property type="entry name" value="Cyt_c_oxidase_su3-like_sf"/>
</dbReference>
<dbReference type="AlphaFoldDB" id="Q5KT48"/>
<dbReference type="Gene3D" id="1.10.287.70">
    <property type="match status" value="1"/>
</dbReference>
<keyword evidence="4 8" id="KW-0812">Transmembrane</keyword>
<geneLocation type="mitochondrion" evidence="11"/>
<evidence type="ECO:0000259" key="10">
    <source>
        <dbReference type="PROSITE" id="PS50253"/>
    </source>
</evidence>
<feature type="transmembrane region" description="Helical" evidence="9">
    <location>
        <begin position="36"/>
        <end position="57"/>
    </location>
</feature>
<dbReference type="PROSITE" id="PS50253">
    <property type="entry name" value="COX3"/>
    <property type="match status" value="1"/>
</dbReference>
<comment type="similarity">
    <text evidence="2 8">Belongs to the cytochrome c oxidase subunit 3 family.</text>
</comment>
<evidence type="ECO:0000256" key="9">
    <source>
        <dbReference type="SAM" id="Phobius"/>
    </source>
</evidence>
<evidence type="ECO:0000256" key="6">
    <source>
        <dbReference type="ARBA" id="ARBA00022989"/>
    </source>
</evidence>
<evidence type="ECO:0000256" key="1">
    <source>
        <dbReference type="ARBA" id="ARBA00004141"/>
    </source>
</evidence>
<comment type="function">
    <text evidence="8">Component of the cytochrome c oxidase, the last enzyme in the mitochondrial electron transport chain which drives oxidative phosphorylation. The respiratory chain contains 3 multisubunit complexes succinate dehydrogenase (complex II, CII), ubiquinol-cytochrome c oxidoreductase (cytochrome b-c1 complex, complex III, CIII) and cytochrome c oxidase (complex IV, CIV), that cooperate to transfer electrons derived from NADH and succinate to molecular oxygen, creating an electrochemical gradient over the inner membrane that drives transmembrane transport and the ATP synthase. Cytochrome c oxidase is the component of the respiratory chain that catalyzes the reduction of oxygen to water. Electrons originating from reduced cytochrome c in the intermembrane space (IMS) are transferred via the dinuclear copper A center (CU(A)) of subunit 2 and heme A of subunit 1 to the active site in subunit 1, a binuclear center (BNC) formed by heme A3 and copper B (CU(B)). The BNC reduces molecular oxygen to 2 water molecules using 4 electrons from cytochrome c in the IMS and 4 protons from the mitochondrial matrix.</text>
</comment>
<protein>
    <recommendedName>
        <fullName evidence="3 8">Cytochrome c oxidase subunit 3</fullName>
    </recommendedName>
</protein>
<feature type="transmembrane region" description="Helical" evidence="9">
    <location>
        <begin position="162"/>
        <end position="180"/>
    </location>
</feature>
<feature type="transmembrane region" description="Helical" evidence="9">
    <location>
        <begin position="192"/>
        <end position="219"/>
    </location>
</feature>
<feature type="transmembrane region" description="Helical" evidence="9">
    <location>
        <begin position="78"/>
        <end position="101"/>
    </location>
</feature>
<dbReference type="GO" id="GO:0016020">
    <property type="term" value="C:membrane"/>
    <property type="evidence" value="ECO:0007669"/>
    <property type="project" value="UniProtKB-SubCell"/>
</dbReference>
<evidence type="ECO:0000256" key="4">
    <source>
        <dbReference type="ARBA" id="ARBA00022692"/>
    </source>
</evidence>
<accession>Q5KT48</accession>
<evidence type="ECO:0000313" key="11">
    <source>
        <dbReference type="EMBL" id="BAD86518.1"/>
    </source>
</evidence>
<name>Q5KT48_DOLNA</name>
<feature type="domain" description="Heme-copper oxidase subunit III family profile" evidence="10">
    <location>
        <begin position="3"/>
        <end position="260"/>
    </location>
</feature>
<gene>
    <name evidence="11" type="primary">cox3</name>
</gene>
<dbReference type="GO" id="GO:0004129">
    <property type="term" value="F:cytochrome-c oxidase activity"/>
    <property type="evidence" value="ECO:0007669"/>
    <property type="project" value="InterPro"/>
</dbReference>
<keyword evidence="5" id="KW-1278">Translocase</keyword>
<evidence type="ECO:0000256" key="2">
    <source>
        <dbReference type="ARBA" id="ARBA00010581"/>
    </source>
</evidence>
<dbReference type="InterPro" id="IPR000298">
    <property type="entry name" value="Cyt_c_oxidase-like_su3"/>
</dbReference>
<dbReference type="EMBL" id="AB176541">
    <property type="protein sequence ID" value="BAD86518.1"/>
    <property type="molecule type" value="Genomic_DNA"/>
</dbReference>
<dbReference type="GO" id="GO:0006123">
    <property type="term" value="P:mitochondrial electron transport, cytochrome c to oxygen"/>
    <property type="evidence" value="ECO:0007669"/>
    <property type="project" value="TreeGrafter"/>
</dbReference>
<evidence type="ECO:0000256" key="3">
    <source>
        <dbReference type="ARBA" id="ARBA00015944"/>
    </source>
</evidence>
<evidence type="ECO:0000256" key="8">
    <source>
        <dbReference type="RuleBase" id="RU003375"/>
    </source>
</evidence>
<dbReference type="PANTHER" id="PTHR11403">
    <property type="entry name" value="CYTOCHROME C OXIDASE SUBUNIT III"/>
    <property type="match status" value="1"/>
</dbReference>
<keyword evidence="8 11" id="KW-0496">Mitochondrion</keyword>
<dbReference type="PANTHER" id="PTHR11403:SF7">
    <property type="entry name" value="CYTOCHROME C OXIDASE SUBUNIT 3"/>
    <property type="match status" value="1"/>
</dbReference>
<dbReference type="GO" id="GO:0005739">
    <property type="term" value="C:mitochondrion"/>
    <property type="evidence" value="ECO:0007669"/>
    <property type="project" value="TreeGrafter"/>
</dbReference>
<dbReference type="Pfam" id="PF00510">
    <property type="entry name" value="COX3"/>
    <property type="match status" value="1"/>
</dbReference>
<organism evidence="11">
    <name type="scientific">Doliolum nationalis</name>
    <name type="common">Planktonic tunicate</name>
    <dbReference type="NCBI Taxonomy" id="76841"/>
    <lineage>
        <taxon>Eukaryota</taxon>
        <taxon>Metazoa</taxon>
        <taxon>Chordata</taxon>
        <taxon>Tunicata</taxon>
        <taxon>Thaliacea</taxon>
        <taxon>Doliolida</taxon>
        <taxon>Doliolidae</taxon>
        <taxon>Doliolum</taxon>
    </lineage>
</organism>
<dbReference type="CDD" id="cd01665">
    <property type="entry name" value="Cyt_c_Oxidase_III"/>
    <property type="match status" value="1"/>
</dbReference>
<dbReference type="InterPro" id="IPR024791">
    <property type="entry name" value="Cyt_c/ubiquinol_Oxase_su3"/>
</dbReference>
<dbReference type="InterPro" id="IPR013833">
    <property type="entry name" value="Cyt_c_oxidase_su3_a-hlx"/>
</dbReference>
<feature type="transmembrane region" description="Helical" evidence="9">
    <location>
        <begin position="130"/>
        <end position="150"/>
    </location>
</feature>
<feature type="transmembrane region" description="Helical" evidence="9">
    <location>
        <begin position="239"/>
        <end position="259"/>
    </location>
</feature>
<comment type="subcellular location">
    <subcellularLocation>
        <location evidence="1">Membrane</location>
        <topology evidence="1">Multi-pass membrane protein</topology>
    </subcellularLocation>
</comment>
<sequence length="264" mass="29172">MARSTPFHLVDASPWPILSAMSGFLLLSSLCDFMHSSSYVGILVGAISTIIVTGFWWRDVSREACLGGFHNPPVQISLRMAMIWFICSEVLFFFGFFWTFFHASLGVVAETGYAWPPAGVLVLDPSSVPLLNTVLLLGSSITVTWSHNCLLMGNYMGAKNGLVFTIALGAVFTAVQYLEYCESGFSISDSAYGSVFFMATGFHGFHVLVGSAFLVVCLVRMVGGQLNASRHVGYECAVWYWHFVDTVWIYLYCLVYWWGSGFLG</sequence>
<proteinExistence type="inferred from homology"/>
<dbReference type="InterPro" id="IPR033945">
    <property type="entry name" value="Cyt_c_oxase_su3_dom"/>
</dbReference>
<dbReference type="Gene3D" id="1.20.120.80">
    <property type="entry name" value="Cytochrome c oxidase, subunit III, four-helix bundle"/>
    <property type="match status" value="1"/>
</dbReference>
<dbReference type="SUPFAM" id="SSF81452">
    <property type="entry name" value="Cytochrome c oxidase subunit III-like"/>
    <property type="match status" value="1"/>
</dbReference>
<reference evidence="11" key="1">
    <citation type="journal article" date="2005" name="Mol. Phylogenet. Evol.">
        <title>Complete nucleotide sequence of the mitochondrial genome of Doliolum nationalis with implications for evolution of urochordates.</title>
        <authorList>
            <person name="Yokobori S."/>
            <person name="Oshima T."/>
            <person name="Wada H."/>
        </authorList>
    </citation>
    <scope>NUCLEOTIDE SEQUENCE</scope>
</reference>